<dbReference type="Gene3D" id="3.30.2320.30">
    <property type="entry name" value="ATP synthase, E subunit, C-terminal"/>
    <property type="match status" value="1"/>
</dbReference>
<keyword evidence="5" id="KW-1185">Reference proteome</keyword>
<protein>
    <recommendedName>
        <fullName evidence="6">V-type proton ATPase subunit E</fullName>
    </recommendedName>
</protein>
<evidence type="ECO:0000313" key="4">
    <source>
        <dbReference type="EMBL" id="CAH3018087.1"/>
    </source>
</evidence>
<dbReference type="Proteomes" id="UP001159427">
    <property type="component" value="Unassembled WGS sequence"/>
</dbReference>
<sequence>MSINDAEVQKQIEHMMAFIEQEAKEKVDEIDAKAEEEFNIEKGRLVQQERLKIMNFFEKKEKQVELQKKIQRSNQLNQSRLKTLKAMDDHIKGILDDAVQQLGRVTQDNSRYEQVLKGLITQGLFQLLETSVTIRCRQQDLNVVKKAKEVAVEEYKKATKKTTEVTVDEQSFLPSDCAGGVELLAKQGRIKVVNTLESRLEMMSRQMMPEIRETLFGVNTRRVFTD</sequence>
<accession>A0ABN8LQV5</accession>
<dbReference type="EMBL" id="CALNXI010000078">
    <property type="protein sequence ID" value="CAH3018087.1"/>
    <property type="molecule type" value="Genomic_DNA"/>
</dbReference>
<dbReference type="Pfam" id="PF01991">
    <property type="entry name" value="vATP-synt_E"/>
    <property type="match status" value="1"/>
</dbReference>
<evidence type="ECO:0008006" key="6">
    <source>
        <dbReference type="Google" id="ProtNLM"/>
    </source>
</evidence>
<evidence type="ECO:0000256" key="2">
    <source>
        <dbReference type="ARBA" id="ARBA00022448"/>
    </source>
</evidence>
<gene>
    <name evidence="4" type="ORF">PEVE_00041271</name>
</gene>
<comment type="similarity">
    <text evidence="1">Belongs to the V-ATPase E subunit family.</text>
</comment>
<keyword evidence="3" id="KW-0406">Ion transport</keyword>
<reference evidence="4 5" key="1">
    <citation type="submission" date="2022-05" db="EMBL/GenBank/DDBJ databases">
        <authorList>
            <consortium name="Genoscope - CEA"/>
            <person name="William W."/>
        </authorList>
    </citation>
    <scope>NUCLEOTIDE SEQUENCE [LARGE SCALE GENOMIC DNA]</scope>
</reference>
<dbReference type="InterPro" id="IPR038495">
    <property type="entry name" value="ATPase_E_C"/>
</dbReference>
<evidence type="ECO:0000313" key="5">
    <source>
        <dbReference type="Proteomes" id="UP001159427"/>
    </source>
</evidence>
<dbReference type="PANTHER" id="PTHR45715">
    <property type="entry name" value="ATPASE H+-TRANSPORTING V1 SUBUNIT E1A-RELATED"/>
    <property type="match status" value="1"/>
</dbReference>
<dbReference type="SUPFAM" id="SSF160527">
    <property type="entry name" value="V-type ATPase subunit E-like"/>
    <property type="match status" value="1"/>
</dbReference>
<dbReference type="InterPro" id="IPR002842">
    <property type="entry name" value="ATPase_V1_Esu"/>
</dbReference>
<keyword evidence="2" id="KW-0813">Transport</keyword>
<evidence type="ECO:0000256" key="1">
    <source>
        <dbReference type="ARBA" id="ARBA00005901"/>
    </source>
</evidence>
<comment type="caution">
    <text evidence="4">The sequence shown here is derived from an EMBL/GenBank/DDBJ whole genome shotgun (WGS) entry which is preliminary data.</text>
</comment>
<proteinExistence type="inferred from homology"/>
<dbReference type="Gene3D" id="6.10.250.1620">
    <property type="match status" value="1"/>
</dbReference>
<dbReference type="HAMAP" id="MF_00311">
    <property type="entry name" value="ATP_synth_E_arch"/>
    <property type="match status" value="1"/>
</dbReference>
<name>A0ABN8LQV5_9CNID</name>
<organism evidence="4 5">
    <name type="scientific">Porites evermanni</name>
    <dbReference type="NCBI Taxonomy" id="104178"/>
    <lineage>
        <taxon>Eukaryota</taxon>
        <taxon>Metazoa</taxon>
        <taxon>Cnidaria</taxon>
        <taxon>Anthozoa</taxon>
        <taxon>Hexacorallia</taxon>
        <taxon>Scleractinia</taxon>
        <taxon>Fungiina</taxon>
        <taxon>Poritidae</taxon>
        <taxon>Porites</taxon>
    </lineage>
</organism>
<evidence type="ECO:0000256" key="3">
    <source>
        <dbReference type="ARBA" id="ARBA00023065"/>
    </source>
</evidence>